<organism evidence="1 2">
    <name type="scientific">Pisolithus microcarpus 441</name>
    <dbReference type="NCBI Taxonomy" id="765257"/>
    <lineage>
        <taxon>Eukaryota</taxon>
        <taxon>Fungi</taxon>
        <taxon>Dikarya</taxon>
        <taxon>Basidiomycota</taxon>
        <taxon>Agaricomycotina</taxon>
        <taxon>Agaricomycetes</taxon>
        <taxon>Agaricomycetidae</taxon>
        <taxon>Boletales</taxon>
        <taxon>Sclerodermatineae</taxon>
        <taxon>Pisolithaceae</taxon>
        <taxon>Pisolithus</taxon>
    </lineage>
</organism>
<name>A0A0C9YCC1_9AGAM</name>
<dbReference type="EMBL" id="KN833940">
    <property type="protein sequence ID" value="KIK14396.1"/>
    <property type="molecule type" value="Genomic_DNA"/>
</dbReference>
<gene>
    <name evidence="1" type="ORF">PISMIDRAFT_117106</name>
</gene>
<evidence type="ECO:0008006" key="3">
    <source>
        <dbReference type="Google" id="ProtNLM"/>
    </source>
</evidence>
<keyword evidence="2" id="KW-1185">Reference proteome</keyword>
<dbReference type="Proteomes" id="UP000054018">
    <property type="component" value="Unassembled WGS sequence"/>
</dbReference>
<dbReference type="OrthoDB" id="162969at2759"/>
<reference evidence="2" key="2">
    <citation type="submission" date="2015-01" db="EMBL/GenBank/DDBJ databases">
        <title>Evolutionary Origins and Diversification of the Mycorrhizal Mutualists.</title>
        <authorList>
            <consortium name="DOE Joint Genome Institute"/>
            <consortium name="Mycorrhizal Genomics Consortium"/>
            <person name="Kohler A."/>
            <person name="Kuo A."/>
            <person name="Nagy L.G."/>
            <person name="Floudas D."/>
            <person name="Copeland A."/>
            <person name="Barry K.W."/>
            <person name="Cichocki N."/>
            <person name="Veneault-Fourrey C."/>
            <person name="LaButti K."/>
            <person name="Lindquist E.A."/>
            <person name="Lipzen A."/>
            <person name="Lundell T."/>
            <person name="Morin E."/>
            <person name="Murat C."/>
            <person name="Riley R."/>
            <person name="Ohm R."/>
            <person name="Sun H."/>
            <person name="Tunlid A."/>
            <person name="Henrissat B."/>
            <person name="Grigoriev I.V."/>
            <person name="Hibbett D.S."/>
            <person name="Martin F."/>
        </authorList>
    </citation>
    <scope>NUCLEOTIDE SEQUENCE [LARGE SCALE GENOMIC DNA]</scope>
    <source>
        <strain evidence="2">441</strain>
    </source>
</reference>
<sequence>MLKEKRQRLETLFGVPEEERLNGDGWLMPICRTYKIQEHRQHGKAGSVNLDKVEAEWHHCQAILSKFAPQDCWNFDETSLFPL</sequence>
<protein>
    <recommendedName>
        <fullName evidence="3">DDE-1 domain-containing protein</fullName>
    </recommendedName>
</protein>
<evidence type="ECO:0000313" key="1">
    <source>
        <dbReference type="EMBL" id="KIK14396.1"/>
    </source>
</evidence>
<dbReference type="HOGENOM" id="CLU_182443_0_0_1"/>
<proteinExistence type="predicted"/>
<dbReference type="AlphaFoldDB" id="A0A0C9YCC1"/>
<evidence type="ECO:0000313" key="2">
    <source>
        <dbReference type="Proteomes" id="UP000054018"/>
    </source>
</evidence>
<accession>A0A0C9YCC1</accession>
<reference evidence="1 2" key="1">
    <citation type="submission" date="2014-04" db="EMBL/GenBank/DDBJ databases">
        <authorList>
            <consortium name="DOE Joint Genome Institute"/>
            <person name="Kuo A."/>
            <person name="Kohler A."/>
            <person name="Costa M.D."/>
            <person name="Nagy L.G."/>
            <person name="Floudas D."/>
            <person name="Copeland A."/>
            <person name="Barry K.W."/>
            <person name="Cichocki N."/>
            <person name="Veneault-Fourrey C."/>
            <person name="LaButti K."/>
            <person name="Lindquist E.A."/>
            <person name="Lipzen A."/>
            <person name="Lundell T."/>
            <person name="Morin E."/>
            <person name="Murat C."/>
            <person name="Sun H."/>
            <person name="Tunlid A."/>
            <person name="Henrissat B."/>
            <person name="Grigoriev I.V."/>
            <person name="Hibbett D.S."/>
            <person name="Martin F."/>
            <person name="Nordberg H.P."/>
            <person name="Cantor M.N."/>
            <person name="Hua S.X."/>
        </authorList>
    </citation>
    <scope>NUCLEOTIDE SEQUENCE [LARGE SCALE GENOMIC DNA]</scope>
    <source>
        <strain evidence="1 2">441</strain>
    </source>
</reference>
<dbReference type="STRING" id="765257.A0A0C9YCC1"/>